<accession>A0A5C6DVE7</accession>
<feature type="region of interest" description="Disordered" evidence="1">
    <location>
        <begin position="69"/>
        <end position="103"/>
    </location>
</feature>
<proteinExistence type="predicted"/>
<evidence type="ECO:0000256" key="1">
    <source>
        <dbReference type="SAM" id="MobiDB-lite"/>
    </source>
</evidence>
<name>A0A5C6DVE7_9BACT</name>
<feature type="compositionally biased region" description="Polar residues" evidence="1">
    <location>
        <begin position="86"/>
        <end position="97"/>
    </location>
</feature>
<comment type="caution">
    <text evidence="2">The sequence shown here is derived from an EMBL/GenBank/DDBJ whole genome shotgun (WGS) entry which is preliminary data.</text>
</comment>
<organism evidence="2 3">
    <name type="scientific">Novipirellula aureliae</name>
    <dbReference type="NCBI Taxonomy" id="2527966"/>
    <lineage>
        <taxon>Bacteria</taxon>
        <taxon>Pseudomonadati</taxon>
        <taxon>Planctomycetota</taxon>
        <taxon>Planctomycetia</taxon>
        <taxon>Pirellulales</taxon>
        <taxon>Pirellulaceae</taxon>
        <taxon>Novipirellula</taxon>
    </lineage>
</organism>
<evidence type="ECO:0000313" key="2">
    <source>
        <dbReference type="EMBL" id="TWU40315.1"/>
    </source>
</evidence>
<reference evidence="2 3" key="1">
    <citation type="submission" date="2019-02" db="EMBL/GenBank/DDBJ databases">
        <title>Deep-cultivation of Planctomycetes and their phenomic and genomic characterization uncovers novel biology.</title>
        <authorList>
            <person name="Wiegand S."/>
            <person name="Jogler M."/>
            <person name="Boedeker C."/>
            <person name="Pinto D."/>
            <person name="Vollmers J."/>
            <person name="Rivas-Marin E."/>
            <person name="Kohn T."/>
            <person name="Peeters S.H."/>
            <person name="Heuer A."/>
            <person name="Rast P."/>
            <person name="Oberbeckmann S."/>
            <person name="Bunk B."/>
            <person name="Jeske O."/>
            <person name="Meyerdierks A."/>
            <person name="Storesund J.E."/>
            <person name="Kallscheuer N."/>
            <person name="Luecker S."/>
            <person name="Lage O.M."/>
            <person name="Pohl T."/>
            <person name="Merkel B.J."/>
            <person name="Hornburger P."/>
            <person name="Mueller R.-W."/>
            <person name="Bruemmer F."/>
            <person name="Labrenz M."/>
            <person name="Spormann A.M."/>
            <person name="Op Den Camp H."/>
            <person name="Overmann J."/>
            <person name="Amann R."/>
            <person name="Jetten M.S.M."/>
            <person name="Mascher T."/>
            <person name="Medema M.H."/>
            <person name="Devos D.P."/>
            <person name="Kaster A.-K."/>
            <person name="Ovreas L."/>
            <person name="Rohde M."/>
            <person name="Galperin M.Y."/>
            <person name="Jogler C."/>
        </authorList>
    </citation>
    <scope>NUCLEOTIDE SEQUENCE [LARGE SCALE GENOMIC DNA]</scope>
    <source>
        <strain evidence="2 3">Q31b</strain>
    </source>
</reference>
<protein>
    <submittedName>
        <fullName evidence="2">Uncharacterized protein</fullName>
    </submittedName>
</protein>
<dbReference type="EMBL" id="SJPY01000005">
    <property type="protein sequence ID" value="TWU40315.1"/>
    <property type="molecule type" value="Genomic_DNA"/>
</dbReference>
<dbReference type="Proteomes" id="UP000315471">
    <property type="component" value="Unassembled WGS sequence"/>
</dbReference>
<evidence type="ECO:0000313" key="3">
    <source>
        <dbReference type="Proteomes" id="UP000315471"/>
    </source>
</evidence>
<sequence length="103" mass="11266">MMALIDNPPELCQPLRRRFIRNPNTPAIGAIRNIPIAPMNCPTAWGFRGLNSGATNAPITPNPIKATTKKIDSQTRSHAQRKSRFPVSTNFASGSVQESDKPI</sequence>
<keyword evidence="3" id="KW-1185">Reference proteome</keyword>
<dbReference type="AlphaFoldDB" id="A0A5C6DVE7"/>
<gene>
    <name evidence="2" type="ORF">Q31b_36630</name>
</gene>